<evidence type="ECO:0000256" key="1">
    <source>
        <dbReference type="ARBA" id="ARBA00004370"/>
    </source>
</evidence>
<gene>
    <name evidence="12" type="ORF">CBR_g8503</name>
</gene>
<dbReference type="InterPro" id="IPR001461">
    <property type="entry name" value="Aspartic_peptidase_A1"/>
</dbReference>
<evidence type="ECO:0000256" key="10">
    <source>
        <dbReference type="SAM" id="SignalP"/>
    </source>
</evidence>
<keyword evidence="5 10" id="KW-0732">Signal</keyword>
<dbReference type="SUPFAM" id="SSF50630">
    <property type="entry name" value="Acid proteases"/>
    <property type="match status" value="1"/>
</dbReference>
<evidence type="ECO:0000313" key="13">
    <source>
        <dbReference type="Proteomes" id="UP000265515"/>
    </source>
</evidence>
<feature type="region of interest" description="Disordered" evidence="9">
    <location>
        <begin position="78"/>
        <end position="105"/>
    </location>
</feature>
<dbReference type="PROSITE" id="PS51767">
    <property type="entry name" value="PEPTIDASE_A1"/>
    <property type="match status" value="1"/>
</dbReference>
<protein>
    <recommendedName>
        <fullName evidence="11">Peptidase A1 domain-containing protein</fullName>
    </recommendedName>
</protein>
<keyword evidence="8" id="KW-0472">Membrane</keyword>
<dbReference type="PANTHER" id="PTHR13683">
    <property type="entry name" value="ASPARTYL PROTEASES"/>
    <property type="match status" value="1"/>
</dbReference>
<dbReference type="PANTHER" id="PTHR13683:SF375">
    <property type="entry name" value="PEPTIDASE A1 DOMAIN-CONTAINING PROTEIN"/>
    <property type="match status" value="1"/>
</dbReference>
<keyword evidence="4" id="KW-0812">Transmembrane</keyword>
<name>A0A388KMC1_CHABU</name>
<feature type="compositionally biased region" description="Basic and acidic residues" evidence="9">
    <location>
        <begin position="82"/>
        <end position="91"/>
    </location>
</feature>
<reference evidence="12 13" key="1">
    <citation type="journal article" date="2018" name="Cell">
        <title>The Chara Genome: Secondary Complexity and Implications for Plant Terrestrialization.</title>
        <authorList>
            <person name="Nishiyama T."/>
            <person name="Sakayama H."/>
            <person name="Vries J.D."/>
            <person name="Buschmann H."/>
            <person name="Saint-Marcoux D."/>
            <person name="Ullrich K.K."/>
            <person name="Haas F.B."/>
            <person name="Vanderstraeten L."/>
            <person name="Becker D."/>
            <person name="Lang D."/>
            <person name="Vosolsobe S."/>
            <person name="Rombauts S."/>
            <person name="Wilhelmsson P.K.I."/>
            <person name="Janitza P."/>
            <person name="Kern R."/>
            <person name="Heyl A."/>
            <person name="Rumpler F."/>
            <person name="Villalobos L.I.A.C."/>
            <person name="Clay J.M."/>
            <person name="Skokan R."/>
            <person name="Toyoda A."/>
            <person name="Suzuki Y."/>
            <person name="Kagoshima H."/>
            <person name="Schijlen E."/>
            <person name="Tajeshwar N."/>
            <person name="Catarino B."/>
            <person name="Hetherington A.J."/>
            <person name="Saltykova A."/>
            <person name="Bonnot C."/>
            <person name="Breuninger H."/>
            <person name="Symeonidi A."/>
            <person name="Radhakrishnan G.V."/>
            <person name="Van Nieuwerburgh F."/>
            <person name="Deforce D."/>
            <person name="Chang C."/>
            <person name="Karol K.G."/>
            <person name="Hedrich R."/>
            <person name="Ulvskov P."/>
            <person name="Glockner G."/>
            <person name="Delwiche C.F."/>
            <person name="Petrasek J."/>
            <person name="Van de Peer Y."/>
            <person name="Friml J."/>
            <person name="Beilby M."/>
            <person name="Dolan L."/>
            <person name="Kohara Y."/>
            <person name="Sugano S."/>
            <person name="Fujiyama A."/>
            <person name="Delaux P.-M."/>
            <person name="Quint M."/>
            <person name="TheiBen G."/>
            <person name="Hagemann M."/>
            <person name="Harholt J."/>
            <person name="Dunand C."/>
            <person name="Zachgo S."/>
            <person name="Langdale J."/>
            <person name="Maumus F."/>
            <person name="Straeten D.V.D."/>
            <person name="Gould S.B."/>
            <person name="Rensing S.A."/>
        </authorList>
    </citation>
    <scope>NUCLEOTIDE SEQUENCE [LARGE SCALE GENOMIC DNA]</scope>
    <source>
        <strain evidence="12 13">S276</strain>
    </source>
</reference>
<comment type="similarity">
    <text evidence="2">Belongs to the peptidase A1 family.</text>
</comment>
<keyword evidence="3" id="KW-0645">Protease</keyword>
<evidence type="ECO:0000256" key="3">
    <source>
        <dbReference type="ARBA" id="ARBA00022670"/>
    </source>
</evidence>
<accession>A0A388KMC1</accession>
<evidence type="ECO:0000256" key="6">
    <source>
        <dbReference type="ARBA" id="ARBA00022801"/>
    </source>
</evidence>
<evidence type="ECO:0000256" key="7">
    <source>
        <dbReference type="ARBA" id="ARBA00022989"/>
    </source>
</evidence>
<dbReference type="GO" id="GO:0004190">
    <property type="term" value="F:aspartic-type endopeptidase activity"/>
    <property type="evidence" value="ECO:0007669"/>
    <property type="project" value="InterPro"/>
</dbReference>
<keyword evidence="7" id="KW-1133">Transmembrane helix</keyword>
<dbReference type="InterPro" id="IPR033121">
    <property type="entry name" value="PEPTIDASE_A1"/>
</dbReference>
<evidence type="ECO:0000256" key="4">
    <source>
        <dbReference type="ARBA" id="ARBA00022692"/>
    </source>
</evidence>
<sequence>MAQEGIVRFLLLVVVLLPHGGISLGAATGNDGGGGGGGGGGRNTGAVSLRMNLGYERTRANHLNDVMRELLRRHVSFQRGLSPEDRRDRQPRQQLTRQQQFGGRMSSADFVEERGLFAEASAPGPDPVESLPMLLTSRHYGSAYTMDVYIGSPPQRRSLIVDTGASLMWTFCSASQNLSAEMPNPAFNLEGSSTVKVLTCTDQSCTDLLADENADCNRGACIYIQQYGDGSTTIGRAVQDIVTLSVSNVTHVNFTMAPIGCGIVQTGLVLNMTADGIVGMGRAKYSLNSLVSTLLGIPNIVSTCFNGEDGGFLSVGAPPAPQSAIRFTPLLHSSLAGRG</sequence>
<comment type="subcellular location">
    <subcellularLocation>
        <location evidence="1">Membrane</location>
    </subcellularLocation>
</comment>
<keyword evidence="6" id="KW-0378">Hydrolase</keyword>
<dbReference type="Pfam" id="PF14543">
    <property type="entry name" value="TAXi_N"/>
    <property type="match status" value="1"/>
</dbReference>
<feature type="chain" id="PRO_5017220377" description="Peptidase A1 domain-containing protein" evidence="10">
    <location>
        <begin position="26"/>
        <end position="339"/>
    </location>
</feature>
<dbReference type="Gene3D" id="2.40.70.10">
    <property type="entry name" value="Acid Proteases"/>
    <property type="match status" value="1"/>
</dbReference>
<evidence type="ECO:0000313" key="12">
    <source>
        <dbReference type="EMBL" id="GBG71200.1"/>
    </source>
</evidence>
<comment type="caution">
    <text evidence="12">The sequence shown here is derived from an EMBL/GenBank/DDBJ whole genome shotgun (WGS) entry which is preliminary data.</text>
</comment>
<dbReference type="OrthoDB" id="2747330at2759"/>
<dbReference type="EMBL" id="BFEA01000143">
    <property type="protein sequence ID" value="GBG71200.1"/>
    <property type="molecule type" value="Genomic_DNA"/>
</dbReference>
<dbReference type="GO" id="GO:0006508">
    <property type="term" value="P:proteolysis"/>
    <property type="evidence" value="ECO:0007669"/>
    <property type="project" value="UniProtKB-KW"/>
</dbReference>
<evidence type="ECO:0000256" key="5">
    <source>
        <dbReference type="ARBA" id="ARBA00022729"/>
    </source>
</evidence>
<dbReference type="InterPro" id="IPR021109">
    <property type="entry name" value="Peptidase_aspartic_dom_sf"/>
</dbReference>
<feature type="domain" description="Peptidase A1" evidence="11">
    <location>
        <begin position="144"/>
        <end position="339"/>
    </location>
</feature>
<dbReference type="InterPro" id="IPR032861">
    <property type="entry name" value="TAXi_N"/>
</dbReference>
<feature type="signal peptide" evidence="10">
    <location>
        <begin position="1"/>
        <end position="25"/>
    </location>
</feature>
<dbReference type="GO" id="GO:0016020">
    <property type="term" value="C:membrane"/>
    <property type="evidence" value="ECO:0007669"/>
    <property type="project" value="UniProtKB-SubCell"/>
</dbReference>
<evidence type="ECO:0000256" key="8">
    <source>
        <dbReference type="ARBA" id="ARBA00023136"/>
    </source>
</evidence>
<dbReference type="Proteomes" id="UP000265515">
    <property type="component" value="Unassembled WGS sequence"/>
</dbReference>
<feature type="compositionally biased region" description="Low complexity" evidence="9">
    <location>
        <begin position="92"/>
        <end position="104"/>
    </location>
</feature>
<evidence type="ECO:0000256" key="2">
    <source>
        <dbReference type="ARBA" id="ARBA00007447"/>
    </source>
</evidence>
<dbReference type="Gramene" id="GBG71200">
    <property type="protein sequence ID" value="GBG71200"/>
    <property type="gene ID" value="CBR_g8503"/>
</dbReference>
<dbReference type="AlphaFoldDB" id="A0A388KMC1"/>
<proteinExistence type="inferred from homology"/>
<organism evidence="12 13">
    <name type="scientific">Chara braunii</name>
    <name type="common">Braun's stonewort</name>
    <dbReference type="NCBI Taxonomy" id="69332"/>
    <lineage>
        <taxon>Eukaryota</taxon>
        <taxon>Viridiplantae</taxon>
        <taxon>Streptophyta</taxon>
        <taxon>Charophyceae</taxon>
        <taxon>Charales</taxon>
        <taxon>Characeae</taxon>
        <taxon>Chara</taxon>
    </lineage>
</organism>
<evidence type="ECO:0000256" key="9">
    <source>
        <dbReference type="SAM" id="MobiDB-lite"/>
    </source>
</evidence>
<keyword evidence="13" id="KW-1185">Reference proteome</keyword>
<dbReference type="STRING" id="69332.A0A388KMC1"/>
<evidence type="ECO:0000259" key="11">
    <source>
        <dbReference type="PROSITE" id="PS51767"/>
    </source>
</evidence>